<dbReference type="EMBL" id="JAJEQR010000094">
    <property type="protein sequence ID" value="MCC2232746.1"/>
    <property type="molecule type" value="Genomic_DNA"/>
</dbReference>
<evidence type="ECO:0000313" key="1">
    <source>
        <dbReference type="EMBL" id="MCC2232746.1"/>
    </source>
</evidence>
<name>A0AAE3ECX1_9FIRM</name>
<comment type="caution">
    <text evidence="1">The sequence shown here is derived from an EMBL/GenBank/DDBJ whole genome shotgun (WGS) entry which is preliminary data.</text>
</comment>
<reference evidence="1" key="1">
    <citation type="submission" date="2021-10" db="EMBL/GenBank/DDBJ databases">
        <title>Anaerobic single-cell dispensing facilitates the cultivation of human gut bacteria.</title>
        <authorList>
            <person name="Afrizal A."/>
        </authorList>
    </citation>
    <scope>NUCLEOTIDE SEQUENCE</scope>
    <source>
        <strain evidence="1">CLA-AA-H215</strain>
    </source>
</reference>
<organism evidence="1 2">
    <name type="scientific">Hominifimenecus microfluidus</name>
    <dbReference type="NCBI Taxonomy" id="2885348"/>
    <lineage>
        <taxon>Bacteria</taxon>
        <taxon>Bacillati</taxon>
        <taxon>Bacillota</taxon>
        <taxon>Clostridia</taxon>
        <taxon>Lachnospirales</taxon>
        <taxon>Lachnospiraceae</taxon>
        <taxon>Hominifimenecus</taxon>
    </lineage>
</organism>
<gene>
    <name evidence="1" type="ORF">LKD81_17415</name>
</gene>
<sequence length="208" mass="24009">MIINFGNTVVNTLSEQLLRISCDVLFVFEHTDEEIDFATPAYWDEVIQSFFTSYSMYEIYKEARWRNNCNRVTDYKQVWGLLDLAKGEFSGRVECGEKVVYLGLSKSSIQQLNTSKAGAYLLIPTEHEAEIEEIWNYFLTLCSEQKQWNILNGFCGLVKYYPYVAALFYKCAEEAVLAIVSNSTDAIKEKFEKASHSAIITPHFRRLL</sequence>
<keyword evidence="2" id="KW-1185">Reference proteome</keyword>
<proteinExistence type="predicted"/>
<accession>A0AAE3ECX1</accession>
<evidence type="ECO:0000313" key="2">
    <source>
        <dbReference type="Proteomes" id="UP001198182"/>
    </source>
</evidence>
<dbReference type="RefSeq" id="WP_308455134.1">
    <property type="nucleotide sequence ID" value="NZ_JAJEQR010000094.1"/>
</dbReference>
<protein>
    <submittedName>
        <fullName evidence="1">Uncharacterized protein</fullName>
    </submittedName>
</protein>
<dbReference type="AlphaFoldDB" id="A0AAE3ECX1"/>
<dbReference type="Proteomes" id="UP001198182">
    <property type="component" value="Unassembled WGS sequence"/>
</dbReference>